<dbReference type="RefSeq" id="WP_147105533.1">
    <property type="nucleotide sequence ID" value="NZ_BJVJ01000015.1"/>
</dbReference>
<sequence>MSRALSRRQLLRYAGVGAGLAAAVTACGSPASAPTVVGSGGGGAAESLDPFISGTPSDYARNWTVFDELFAISDGNPLPRLAVGVDQGDGAFTVRLRDGVTWHDGSPFVADDVAYTLRYLASPERPVPHELTGFLDTAQVQVRDPRTITIPTLQPVGDPAMLFAGAGMRVIKDGATFAPGGTAVGTGPYRLGAFEPGRQARLTRYDAHWDGAPFADEIVVISLDDPSARVNAVRTGEADYAADVPFTVARTGAGGDDLEVRSAGDTQRTSLGFVMNTTIRPFDDPRARRAVRMLVDRQALVDRVLLGYGVTGNDLFGHGARYFDDTVKAPATDVAGAKALLEQAGAVGAPLVVRSAEYEAGMNGSTELFVEQLKAAGLDARAEIVGVQEYFAPDALAATHLLTFPLGPFPLDVTYARSAAFPTLALNDAELKTAVATAFSTPDEAARAAAWKTAQAVMADRGNWIVWGLADTLAISRRNVAGIEVRDSAKYPYLGKAGLA</sequence>
<proteinExistence type="predicted"/>
<dbReference type="GO" id="GO:1904680">
    <property type="term" value="F:peptide transmembrane transporter activity"/>
    <property type="evidence" value="ECO:0007669"/>
    <property type="project" value="TreeGrafter"/>
</dbReference>
<dbReference type="OrthoDB" id="9046151at2"/>
<evidence type="ECO:0000313" key="3">
    <source>
        <dbReference type="Proteomes" id="UP000321685"/>
    </source>
</evidence>
<dbReference type="GO" id="GO:0042597">
    <property type="term" value="C:periplasmic space"/>
    <property type="evidence" value="ECO:0007669"/>
    <property type="project" value="UniProtKB-ARBA"/>
</dbReference>
<accession>A0A511DE65</accession>
<gene>
    <name evidence="2" type="ORF">PSU4_20530</name>
</gene>
<dbReference type="EMBL" id="BJVJ01000015">
    <property type="protein sequence ID" value="GEL23099.1"/>
    <property type="molecule type" value="Genomic_DNA"/>
</dbReference>
<dbReference type="Gene3D" id="3.40.190.10">
    <property type="entry name" value="Periplasmic binding protein-like II"/>
    <property type="match status" value="1"/>
</dbReference>
<dbReference type="GO" id="GO:0015833">
    <property type="term" value="P:peptide transport"/>
    <property type="evidence" value="ECO:0007669"/>
    <property type="project" value="TreeGrafter"/>
</dbReference>
<keyword evidence="3" id="KW-1185">Reference proteome</keyword>
<dbReference type="GO" id="GO:0043190">
    <property type="term" value="C:ATP-binding cassette (ABC) transporter complex"/>
    <property type="evidence" value="ECO:0007669"/>
    <property type="project" value="InterPro"/>
</dbReference>
<dbReference type="SUPFAM" id="SSF53850">
    <property type="entry name" value="Periplasmic binding protein-like II"/>
    <property type="match status" value="1"/>
</dbReference>
<name>A0A511DE65_9PSEU</name>
<dbReference type="PROSITE" id="PS51257">
    <property type="entry name" value="PROKAR_LIPOPROTEIN"/>
    <property type="match status" value="1"/>
</dbReference>
<reference evidence="2 3" key="1">
    <citation type="submission" date="2019-07" db="EMBL/GenBank/DDBJ databases">
        <title>Whole genome shotgun sequence of Pseudonocardia sulfidoxydans NBRC 16205.</title>
        <authorList>
            <person name="Hosoyama A."/>
            <person name="Uohara A."/>
            <person name="Ohji S."/>
            <person name="Ichikawa N."/>
        </authorList>
    </citation>
    <scope>NUCLEOTIDE SEQUENCE [LARGE SCALE GENOMIC DNA]</scope>
    <source>
        <strain evidence="2 3">NBRC 16205</strain>
    </source>
</reference>
<dbReference type="PANTHER" id="PTHR30290">
    <property type="entry name" value="PERIPLASMIC BINDING COMPONENT OF ABC TRANSPORTER"/>
    <property type="match status" value="1"/>
</dbReference>
<dbReference type="Gene3D" id="3.10.105.10">
    <property type="entry name" value="Dipeptide-binding Protein, Domain 3"/>
    <property type="match status" value="1"/>
</dbReference>
<comment type="caution">
    <text evidence="2">The sequence shown here is derived from an EMBL/GenBank/DDBJ whole genome shotgun (WGS) entry which is preliminary data.</text>
</comment>
<feature type="domain" description="Solute-binding protein family 5" evidence="1">
    <location>
        <begin position="79"/>
        <end position="385"/>
    </location>
</feature>
<organism evidence="2 3">
    <name type="scientific">Pseudonocardia sulfidoxydans NBRC 16205</name>
    <dbReference type="NCBI Taxonomy" id="1223511"/>
    <lineage>
        <taxon>Bacteria</taxon>
        <taxon>Bacillati</taxon>
        <taxon>Actinomycetota</taxon>
        <taxon>Actinomycetes</taxon>
        <taxon>Pseudonocardiales</taxon>
        <taxon>Pseudonocardiaceae</taxon>
        <taxon>Pseudonocardia</taxon>
    </lineage>
</organism>
<evidence type="ECO:0000313" key="2">
    <source>
        <dbReference type="EMBL" id="GEL23099.1"/>
    </source>
</evidence>
<dbReference type="InterPro" id="IPR000914">
    <property type="entry name" value="SBP_5_dom"/>
</dbReference>
<dbReference type="InterPro" id="IPR039424">
    <property type="entry name" value="SBP_5"/>
</dbReference>
<dbReference type="AlphaFoldDB" id="A0A511DE65"/>
<dbReference type="PANTHER" id="PTHR30290:SF65">
    <property type="entry name" value="MONOACYL PHOSPHATIDYLINOSITOL TETRAMANNOSIDE-BINDING PROTEIN LPQW-RELATED"/>
    <property type="match status" value="1"/>
</dbReference>
<dbReference type="PROSITE" id="PS51318">
    <property type="entry name" value="TAT"/>
    <property type="match status" value="1"/>
</dbReference>
<dbReference type="Proteomes" id="UP000321685">
    <property type="component" value="Unassembled WGS sequence"/>
</dbReference>
<dbReference type="InterPro" id="IPR006311">
    <property type="entry name" value="TAT_signal"/>
</dbReference>
<dbReference type="Pfam" id="PF00496">
    <property type="entry name" value="SBP_bac_5"/>
    <property type="match status" value="1"/>
</dbReference>
<evidence type="ECO:0000259" key="1">
    <source>
        <dbReference type="Pfam" id="PF00496"/>
    </source>
</evidence>
<protein>
    <submittedName>
        <fullName evidence="2">Solute-binding protein</fullName>
    </submittedName>
</protein>